<organism evidence="1 2">
    <name type="scientific">Vararia minispora EC-137</name>
    <dbReference type="NCBI Taxonomy" id="1314806"/>
    <lineage>
        <taxon>Eukaryota</taxon>
        <taxon>Fungi</taxon>
        <taxon>Dikarya</taxon>
        <taxon>Basidiomycota</taxon>
        <taxon>Agaricomycotina</taxon>
        <taxon>Agaricomycetes</taxon>
        <taxon>Russulales</taxon>
        <taxon>Lachnocladiaceae</taxon>
        <taxon>Vararia</taxon>
    </lineage>
</organism>
<dbReference type="EMBL" id="MU273887">
    <property type="protein sequence ID" value="KAI0027518.1"/>
    <property type="molecule type" value="Genomic_DNA"/>
</dbReference>
<protein>
    <submittedName>
        <fullName evidence="1">Uncharacterized protein</fullName>
    </submittedName>
</protein>
<reference evidence="1" key="1">
    <citation type="submission" date="2021-02" db="EMBL/GenBank/DDBJ databases">
        <authorList>
            <consortium name="DOE Joint Genome Institute"/>
            <person name="Ahrendt S."/>
            <person name="Looney B.P."/>
            <person name="Miyauchi S."/>
            <person name="Morin E."/>
            <person name="Drula E."/>
            <person name="Courty P.E."/>
            <person name="Chicoki N."/>
            <person name="Fauchery L."/>
            <person name="Kohler A."/>
            <person name="Kuo A."/>
            <person name="Labutti K."/>
            <person name="Pangilinan J."/>
            <person name="Lipzen A."/>
            <person name="Riley R."/>
            <person name="Andreopoulos W."/>
            <person name="He G."/>
            <person name="Johnson J."/>
            <person name="Barry K.W."/>
            <person name="Grigoriev I.V."/>
            <person name="Nagy L."/>
            <person name="Hibbett D."/>
            <person name="Henrissat B."/>
            <person name="Matheny P.B."/>
            <person name="Labbe J."/>
            <person name="Martin F."/>
        </authorList>
    </citation>
    <scope>NUCLEOTIDE SEQUENCE</scope>
    <source>
        <strain evidence="1">EC-137</strain>
    </source>
</reference>
<gene>
    <name evidence="1" type="ORF">K488DRAFT_31210</name>
</gene>
<reference evidence="1" key="2">
    <citation type="journal article" date="2022" name="New Phytol.">
        <title>Evolutionary transition to the ectomycorrhizal habit in the genomes of a hyperdiverse lineage of mushroom-forming fungi.</title>
        <authorList>
            <person name="Looney B."/>
            <person name="Miyauchi S."/>
            <person name="Morin E."/>
            <person name="Drula E."/>
            <person name="Courty P.E."/>
            <person name="Kohler A."/>
            <person name="Kuo A."/>
            <person name="LaButti K."/>
            <person name="Pangilinan J."/>
            <person name="Lipzen A."/>
            <person name="Riley R."/>
            <person name="Andreopoulos W."/>
            <person name="He G."/>
            <person name="Johnson J."/>
            <person name="Nolan M."/>
            <person name="Tritt A."/>
            <person name="Barry K.W."/>
            <person name="Grigoriev I.V."/>
            <person name="Nagy L.G."/>
            <person name="Hibbett D."/>
            <person name="Henrissat B."/>
            <person name="Matheny P.B."/>
            <person name="Labbe J."/>
            <person name="Martin F.M."/>
        </authorList>
    </citation>
    <scope>NUCLEOTIDE SEQUENCE</scope>
    <source>
        <strain evidence="1">EC-137</strain>
    </source>
</reference>
<feature type="non-terminal residue" evidence="1">
    <location>
        <position position="378"/>
    </location>
</feature>
<sequence length="378" mass="41011">MPKARSLRSMAITTNAPPKAGAGAGPPSPTFSDATNASAINFGDRTPAKVITRADLKASMAAYENLLGTCTAYEAALHNMSRATAAFADAMQICATLKGPTYEQATRLQAASGLHHLMANHWVILAGTLESNFERPLKQHLDVYHTIVHERSAAYERMLREKSNIIHDLEKRNFNIKRGERNMQMFREALATLQRQVEMLDELKVQHYEEINEHEEEVWDVVQGKVCLLVRSTMDVFDRFTAKASDPILEPMLQSVPDPFDAYGAPPSEDQIFSILPPLSILAPSTPAAVASAPPSASASYASLTDTLTITGAWTASQAGVQYAGANHSSEWADATSPPASPPPRSPSPSRRAVPQPRAASPRAESKLRSVLSVIDEA</sequence>
<comment type="caution">
    <text evidence="1">The sequence shown here is derived from an EMBL/GenBank/DDBJ whole genome shotgun (WGS) entry which is preliminary data.</text>
</comment>
<evidence type="ECO:0000313" key="1">
    <source>
        <dbReference type="EMBL" id="KAI0027518.1"/>
    </source>
</evidence>
<proteinExistence type="predicted"/>
<dbReference type="Proteomes" id="UP000814128">
    <property type="component" value="Unassembled WGS sequence"/>
</dbReference>
<accession>A0ACB8Q740</accession>
<evidence type="ECO:0000313" key="2">
    <source>
        <dbReference type="Proteomes" id="UP000814128"/>
    </source>
</evidence>
<name>A0ACB8Q740_9AGAM</name>
<keyword evidence="2" id="KW-1185">Reference proteome</keyword>